<accession>A0A6C2C3I7</accession>
<dbReference type="PANTHER" id="PTHR36113:SF6">
    <property type="entry name" value="FOSFOMYCIN RESISTANCE PROTEIN FOSX"/>
    <property type="match status" value="1"/>
</dbReference>
<dbReference type="EMBL" id="SDGZ01000020">
    <property type="protein sequence ID" value="TYC48464.1"/>
    <property type="molecule type" value="Genomic_DNA"/>
</dbReference>
<keyword evidence="1" id="KW-0479">Metal-binding</keyword>
<evidence type="ECO:0000313" key="3">
    <source>
        <dbReference type="EMBL" id="TYC48464.1"/>
    </source>
</evidence>
<organism evidence="3 4">
    <name type="scientific">Weissella muntiaci</name>
    <dbReference type="NCBI Taxonomy" id="2508881"/>
    <lineage>
        <taxon>Bacteria</taxon>
        <taxon>Bacillati</taxon>
        <taxon>Bacillota</taxon>
        <taxon>Bacilli</taxon>
        <taxon>Lactobacillales</taxon>
        <taxon>Lactobacillaceae</taxon>
        <taxon>Weissella</taxon>
    </lineage>
</organism>
<dbReference type="InterPro" id="IPR029068">
    <property type="entry name" value="Glyas_Bleomycin-R_OHBP_Dase"/>
</dbReference>
<dbReference type="SUPFAM" id="SSF54593">
    <property type="entry name" value="Glyoxalase/Bleomycin resistance protein/Dihydroxybiphenyl dioxygenase"/>
    <property type="match status" value="1"/>
</dbReference>
<evidence type="ECO:0000259" key="2">
    <source>
        <dbReference type="PROSITE" id="PS51819"/>
    </source>
</evidence>
<evidence type="ECO:0000313" key="4">
    <source>
        <dbReference type="Proteomes" id="UP000371977"/>
    </source>
</evidence>
<sequence length="130" mass="15021">MDQPKFSQIHHLAIIASDYEQTKHFYVDILNLPIIRENIRPDKGDAKLDLALADGTELEIFIKPDAPDRPSYPEALGLRHLAFTTNQINETIAYLKEQGVTVEPLRTDDFTHKQMTFFYDPDMLPLELHE</sequence>
<dbReference type="InterPro" id="IPR004360">
    <property type="entry name" value="Glyas_Fos-R_dOase_dom"/>
</dbReference>
<proteinExistence type="predicted"/>
<feature type="domain" description="VOC" evidence="2">
    <location>
        <begin position="8"/>
        <end position="130"/>
    </location>
</feature>
<dbReference type="InterPro" id="IPR051332">
    <property type="entry name" value="Fosfomycin_Res_Enzymes"/>
</dbReference>
<dbReference type="GO" id="GO:0046872">
    <property type="term" value="F:metal ion binding"/>
    <property type="evidence" value="ECO:0007669"/>
    <property type="project" value="UniProtKB-KW"/>
</dbReference>
<name>A0A6C2C3I7_9LACO</name>
<dbReference type="PROSITE" id="PS51819">
    <property type="entry name" value="VOC"/>
    <property type="match status" value="1"/>
</dbReference>
<dbReference type="Pfam" id="PF00903">
    <property type="entry name" value="Glyoxalase"/>
    <property type="match status" value="1"/>
</dbReference>
<dbReference type="OrthoDB" id="9795618at2"/>
<gene>
    <name evidence="3" type="ORF">ESZ50_08885</name>
</gene>
<keyword evidence="4" id="KW-1185">Reference proteome</keyword>
<protein>
    <submittedName>
        <fullName evidence="3">VOC family protein</fullName>
    </submittedName>
</protein>
<dbReference type="InterPro" id="IPR037478">
    <property type="entry name" value="YwkD-like_dom"/>
</dbReference>
<dbReference type="CDD" id="cd08352">
    <property type="entry name" value="VOC_Bs_YwkD_like"/>
    <property type="match status" value="1"/>
</dbReference>
<dbReference type="AlphaFoldDB" id="A0A6C2C3I7"/>
<dbReference type="RefSeq" id="WP_148623211.1">
    <property type="nucleotide sequence ID" value="NZ_SDGZ01000020.1"/>
</dbReference>
<comment type="caution">
    <text evidence="3">The sequence shown here is derived from an EMBL/GenBank/DDBJ whole genome shotgun (WGS) entry which is preliminary data.</text>
</comment>
<dbReference type="InterPro" id="IPR037523">
    <property type="entry name" value="VOC_core"/>
</dbReference>
<reference evidence="3 4" key="1">
    <citation type="submission" date="2019-01" db="EMBL/GenBank/DDBJ databases">
        <title>Weissella sp. nov., a novel lactic acid bacterium isolated from animal feces.</title>
        <authorList>
            <person name="Wang L.-T."/>
        </authorList>
    </citation>
    <scope>NUCLEOTIDE SEQUENCE [LARGE SCALE GENOMIC DNA]</scope>
    <source>
        <strain evidence="3 4">8H-2</strain>
    </source>
</reference>
<dbReference type="PANTHER" id="PTHR36113">
    <property type="entry name" value="LYASE, PUTATIVE-RELATED-RELATED"/>
    <property type="match status" value="1"/>
</dbReference>
<evidence type="ECO:0000256" key="1">
    <source>
        <dbReference type="ARBA" id="ARBA00022723"/>
    </source>
</evidence>
<dbReference type="Proteomes" id="UP000371977">
    <property type="component" value="Unassembled WGS sequence"/>
</dbReference>
<dbReference type="Gene3D" id="3.10.180.10">
    <property type="entry name" value="2,3-Dihydroxybiphenyl 1,2-Dioxygenase, domain 1"/>
    <property type="match status" value="1"/>
</dbReference>